<dbReference type="PANTHER" id="PTHR35910">
    <property type="entry name" value="2EXR DOMAIN-CONTAINING PROTEIN"/>
    <property type="match status" value="1"/>
</dbReference>
<organism evidence="2 3">
    <name type="scientific">Oculimacula yallundae</name>
    <dbReference type="NCBI Taxonomy" id="86028"/>
    <lineage>
        <taxon>Eukaryota</taxon>
        <taxon>Fungi</taxon>
        <taxon>Dikarya</taxon>
        <taxon>Ascomycota</taxon>
        <taxon>Pezizomycotina</taxon>
        <taxon>Leotiomycetes</taxon>
        <taxon>Helotiales</taxon>
        <taxon>Ploettnerulaceae</taxon>
        <taxon>Oculimacula</taxon>
    </lineage>
</organism>
<proteinExistence type="predicted"/>
<evidence type="ECO:0000313" key="3">
    <source>
        <dbReference type="Proteomes" id="UP001595075"/>
    </source>
</evidence>
<sequence>MSTQVLSDLFGRLSLTDNSTIIPTIFPRFRNLPTELRLKIWRFTLPGPRVIGIRTGQQGRYCIAMNNQDLALENLLEACPESKEVVLKHYKYCFKVNIGRPILFSGKKDILRFYCLDALDQFFTLSSGPIGADIATVRTIAIGAPRYRPQRLSLLQSLSMLPELIALAWLRFGRLSEVIRLPFSTYPDTDWWEGRTNRVRRSFEKISLRDFKLSRDQFVLERKKASGISPADENPRVNIRFMWCRDFALRGTEVLLREDQTCFCDDTSADYCYFHKTWRVISAEERVRRNPFSNPVMPRQPHRFS</sequence>
<dbReference type="PANTHER" id="PTHR35910:SF6">
    <property type="entry name" value="2EXR DOMAIN-CONTAINING PROTEIN"/>
    <property type="match status" value="1"/>
</dbReference>
<dbReference type="Pfam" id="PF20150">
    <property type="entry name" value="2EXR"/>
    <property type="match status" value="1"/>
</dbReference>
<evidence type="ECO:0000259" key="1">
    <source>
        <dbReference type="Pfam" id="PF20150"/>
    </source>
</evidence>
<dbReference type="InterPro" id="IPR045518">
    <property type="entry name" value="2EXR"/>
</dbReference>
<keyword evidence="3" id="KW-1185">Reference proteome</keyword>
<dbReference type="Proteomes" id="UP001595075">
    <property type="component" value="Unassembled WGS sequence"/>
</dbReference>
<name>A0ABR4CSW0_9HELO</name>
<comment type="caution">
    <text evidence="2">The sequence shown here is derived from an EMBL/GenBank/DDBJ whole genome shotgun (WGS) entry which is preliminary data.</text>
</comment>
<protein>
    <recommendedName>
        <fullName evidence="1">2EXR domain-containing protein</fullName>
    </recommendedName>
</protein>
<reference evidence="2 3" key="1">
    <citation type="journal article" date="2024" name="Commun. Biol.">
        <title>Comparative genomic analysis of thermophilic fungi reveals convergent evolutionary adaptations and gene losses.</title>
        <authorList>
            <person name="Steindorff A.S."/>
            <person name="Aguilar-Pontes M.V."/>
            <person name="Robinson A.J."/>
            <person name="Andreopoulos B."/>
            <person name="LaButti K."/>
            <person name="Kuo A."/>
            <person name="Mondo S."/>
            <person name="Riley R."/>
            <person name="Otillar R."/>
            <person name="Haridas S."/>
            <person name="Lipzen A."/>
            <person name="Grimwood J."/>
            <person name="Schmutz J."/>
            <person name="Clum A."/>
            <person name="Reid I.D."/>
            <person name="Moisan M.C."/>
            <person name="Butler G."/>
            <person name="Nguyen T.T.M."/>
            <person name="Dewar K."/>
            <person name="Conant G."/>
            <person name="Drula E."/>
            <person name="Henrissat B."/>
            <person name="Hansel C."/>
            <person name="Singer S."/>
            <person name="Hutchinson M.I."/>
            <person name="de Vries R.P."/>
            <person name="Natvig D.O."/>
            <person name="Powell A.J."/>
            <person name="Tsang A."/>
            <person name="Grigoriev I.V."/>
        </authorList>
    </citation>
    <scope>NUCLEOTIDE SEQUENCE [LARGE SCALE GENOMIC DNA]</scope>
    <source>
        <strain evidence="2 3">CBS 494.80</strain>
    </source>
</reference>
<gene>
    <name evidence="2" type="ORF">VTL71DRAFT_10364</name>
</gene>
<dbReference type="EMBL" id="JAZHXI010000003">
    <property type="protein sequence ID" value="KAL2073040.1"/>
    <property type="molecule type" value="Genomic_DNA"/>
</dbReference>
<accession>A0ABR4CSW0</accession>
<evidence type="ECO:0000313" key="2">
    <source>
        <dbReference type="EMBL" id="KAL2073040.1"/>
    </source>
</evidence>
<feature type="domain" description="2EXR" evidence="1">
    <location>
        <begin position="26"/>
        <end position="111"/>
    </location>
</feature>